<dbReference type="EMBL" id="CM004399">
    <property type="protein sequence ID" value="KAG8640416.1"/>
    <property type="molecule type" value="Genomic_DNA"/>
</dbReference>
<accession>A0ACB7GKH0</accession>
<keyword evidence="2" id="KW-1185">Reference proteome</keyword>
<sequence length="238" mass="26109">MMLGRPVLEILVSICLWLLLSCTLSYGTETDIACLKSIKDSLEDPFKYLKSSWDFNNNTEGYICGFTGVECWHPDESRVLNLRLSDMGLKGRFPTGLQNCTSITGVDLSNNNLFGPIPDNISKIIGFVTSLQLSSNNFSGSIPENLANCSYLNILKLDHNRLTGQIPPQLGLLGRLKTFSVANNLLTGPVPTFLNANVTADDYANNVGLCGKPLDNCPGTSNYRRGRRETFEFEGASV</sequence>
<gene>
    <name evidence="1" type="ORF">MANES_13G056451v8</name>
</gene>
<comment type="caution">
    <text evidence="1">The sequence shown here is derived from an EMBL/GenBank/DDBJ whole genome shotgun (WGS) entry which is preliminary data.</text>
</comment>
<evidence type="ECO:0000313" key="2">
    <source>
        <dbReference type="Proteomes" id="UP000091857"/>
    </source>
</evidence>
<dbReference type="Proteomes" id="UP000091857">
    <property type="component" value="Chromosome 13"/>
</dbReference>
<protein>
    <submittedName>
        <fullName evidence="1">Uncharacterized protein</fullName>
    </submittedName>
</protein>
<evidence type="ECO:0000313" key="1">
    <source>
        <dbReference type="EMBL" id="KAG8640416.1"/>
    </source>
</evidence>
<proteinExistence type="predicted"/>
<organism evidence="1 2">
    <name type="scientific">Manihot esculenta</name>
    <name type="common">Cassava</name>
    <name type="synonym">Jatropha manihot</name>
    <dbReference type="NCBI Taxonomy" id="3983"/>
    <lineage>
        <taxon>Eukaryota</taxon>
        <taxon>Viridiplantae</taxon>
        <taxon>Streptophyta</taxon>
        <taxon>Embryophyta</taxon>
        <taxon>Tracheophyta</taxon>
        <taxon>Spermatophyta</taxon>
        <taxon>Magnoliopsida</taxon>
        <taxon>eudicotyledons</taxon>
        <taxon>Gunneridae</taxon>
        <taxon>Pentapetalae</taxon>
        <taxon>rosids</taxon>
        <taxon>fabids</taxon>
        <taxon>Malpighiales</taxon>
        <taxon>Euphorbiaceae</taxon>
        <taxon>Crotonoideae</taxon>
        <taxon>Manihoteae</taxon>
        <taxon>Manihot</taxon>
    </lineage>
</organism>
<name>A0ACB7GKH0_MANES</name>
<reference evidence="2" key="1">
    <citation type="journal article" date="2016" name="Nat. Biotechnol.">
        <title>Sequencing wild and cultivated cassava and related species reveals extensive interspecific hybridization and genetic diversity.</title>
        <authorList>
            <person name="Bredeson J.V."/>
            <person name="Lyons J.B."/>
            <person name="Prochnik S.E."/>
            <person name="Wu G.A."/>
            <person name="Ha C.M."/>
            <person name="Edsinger-Gonzales E."/>
            <person name="Grimwood J."/>
            <person name="Schmutz J."/>
            <person name="Rabbi I.Y."/>
            <person name="Egesi C."/>
            <person name="Nauluvula P."/>
            <person name="Lebot V."/>
            <person name="Ndunguru J."/>
            <person name="Mkamilo G."/>
            <person name="Bart R.S."/>
            <person name="Setter T.L."/>
            <person name="Gleadow R.M."/>
            <person name="Kulakow P."/>
            <person name="Ferguson M.E."/>
            <person name="Rounsley S."/>
            <person name="Rokhsar D.S."/>
        </authorList>
    </citation>
    <scope>NUCLEOTIDE SEQUENCE [LARGE SCALE GENOMIC DNA]</scope>
    <source>
        <strain evidence="2">cv. AM560-2</strain>
    </source>
</reference>